<dbReference type="Proteomes" id="UP000789860">
    <property type="component" value="Unassembled WGS sequence"/>
</dbReference>
<evidence type="ECO:0000313" key="2">
    <source>
        <dbReference type="Proteomes" id="UP000789860"/>
    </source>
</evidence>
<gene>
    <name evidence="1" type="ORF">SCALOS_LOCUS2042</name>
</gene>
<protein>
    <submittedName>
        <fullName evidence="1">8839_t:CDS:1</fullName>
    </submittedName>
</protein>
<evidence type="ECO:0000313" key="1">
    <source>
        <dbReference type="EMBL" id="CAG8471427.1"/>
    </source>
</evidence>
<sequence length="245" mass="27721">MSSDQGVSLAKNHSHTKHHTSHDHSKTISSKKPKATSAHEADDDCETNKDPCNKVNELSAPCNQTLPRPRSNFTLYKISNGEGNVCNCNRLYYDTLRSCTSCLNNSKHKVIIQPLWIWKNSCAKFGTPFTDFPPLNLMSSDTGTGNTTRITSISDTNTVDILIVVCVFESVLILIGIGYFLYHQLYKKRIKSKKLNDSITNLLQSNNLNLSNIQHQLDQQHLLFQQFLKFLQTQQQLPHDETNSI</sequence>
<keyword evidence="2" id="KW-1185">Reference proteome</keyword>
<organism evidence="1 2">
    <name type="scientific">Scutellospora calospora</name>
    <dbReference type="NCBI Taxonomy" id="85575"/>
    <lineage>
        <taxon>Eukaryota</taxon>
        <taxon>Fungi</taxon>
        <taxon>Fungi incertae sedis</taxon>
        <taxon>Mucoromycota</taxon>
        <taxon>Glomeromycotina</taxon>
        <taxon>Glomeromycetes</taxon>
        <taxon>Diversisporales</taxon>
        <taxon>Gigasporaceae</taxon>
        <taxon>Scutellospora</taxon>
    </lineage>
</organism>
<dbReference type="EMBL" id="CAJVPM010001682">
    <property type="protein sequence ID" value="CAG8471427.1"/>
    <property type="molecule type" value="Genomic_DNA"/>
</dbReference>
<reference evidence="1" key="1">
    <citation type="submission" date="2021-06" db="EMBL/GenBank/DDBJ databases">
        <authorList>
            <person name="Kallberg Y."/>
            <person name="Tangrot J."/>
            <person name="Rosling A."/>
        </authorList>
    </citation>
    <scope>NUCLEOTIDE SEQUENCE</scope>
    <source>
        <strain evidence="1">AU212A</strain>
    </source>
</reference>
<comment type="caution">
    <text evidence="1">The sequence shown here is derived from an EMBL/GenBank/DDBJ whole genome shotgun (WGS) entry which is preliminary data.</text>
</comment>
<name>A0ACA9KFX5_9GLOM</name>
<proteinExistence type="predicted"/>
<accession>A0ACA9KFX5</accession>